<gene>
    <name evidence="1" type="ORF">SAMN04487946_102127</name>
</gene>
<organism evidence="1 2">
    <name type="scientific">Halobellus clavatus</name>
    <dbReference type="NCBI Taxonomy" id="660517"/>
    <lineage>
        <taxon>Archaea</taxon>
        <taxon>Methanobacteriati</taxon>
        <taxon>Methanobacteriota</taxon>
        <taxon>Stenosarchaea group</taxon>
        <taxon>Halobacteria</taxon>
        <taxon>Halobacteriales</taxon>
        <taxon>Haloferacaceae</taxon>
        <taxon>Halobellus</taxon>
    </lineage>
</organism>
<sequence>MGFRVSLVFDISEYTLFRAITDESEALLIGSEDARRPALTGRGSKKVKRTVSGACTDDDLEAATAVINLISVYGTGRWEVETTAGLAGL</sequence>
<dbReference type="RefSeq" id="WP_089765514.1">
    <property type="nucleotide sequence ID" value="NZ_FNPB01000002.1"/>
</dbReference>
<keyword evidence="2" id="KW-1185">Reference proteome</keyword>
<protein>
    <submittedName>
        <fullName evidence="1">Uncharacterized protein</fullName>
    </submittedName>
</protein>
<name>A0A1H3E9D7_9EURY</name>
<proteinExistence type="predicted"/>
<reference evidence="2" key="1">
    <citation type="submission" date="2016-10" db="EMBL/GenBank/DDBJ databases">
        <authorList>
            <person name="Varghese N."/>
            <person name="Submissions S."/>
        </authorList>
    </citation>
    <scope>NUCLEOTIDE SEQUENCE [LARGE SCALE GENOMIC DNA]</scope>
    <source>
        <strain evidence="2">CGMCC 1.10118</strain>
    </source>
</reference>
<dbReference type="EMBL" id="FNPB01000002">
    <property type="protein sequence ID" value="SDX75372.1"/>
    <property type="molecule type" value="Genomic_DNA"/>
</dbReference>
<evidence type="ECO:0000313" key="2">
    <source>
        <dbReference type="Proteomes" id="UP000199170"/>
    </source>
</evidence>
<evidence type="ECO:0000313" key="1">
    <source>
        <dbReference type="EMBL" id="SDX75372.1"/>
    </source>
</evidence>
<dbReference type="AlphaFoldDB" id="A0A1H3E9D7"/>
<accession>A0A1H3E9D7</accession>
<dbReference type="Proteomes" id="UP000199170">
    <property type="component" value="Unassembled WGS sequence"/>
</dbReference>